<dbReference type="EMBL" id="FP929056">
    <property type="protein sequence ID" value="CBL28879.1"/>
    <property type="molecule type" value="Genomic_DNA"/>
</dbReference>
<reference evidence="7" key="1">
    <citation type="submission" date="2010-03" db="EMBL/GenBank/DDBJ databases">
        <title>The genome sequence of Synergistetes sp. SGP1.</title>
        <authorList>
            <consortium name="metaHIT consortium -- http://www.metahit.eu/"/>
            <person name="Pajon A."/>
            <person name="Turner K."/>
            <person name="Parkhill J."/>
            <person name="Wade W."/>
            <person name="Vartoukian S."/>
        </authorList>
    </citation>
    <scope>NUCLEOTIDE SEQUENCE [LARGE SCALE GENOMIC DNA]</scope>
    <source>
        <strain evidence="7">SGP1</strain>
    </source>
</reference>
<dbReference type="PANTHER" id="PTHR46743:SF2">
    <property type="entry name" value="TEICHOIC ACIDS EXPORT ATP-BINDING PROTEIN TAGH"/>
    <property type="match status" value="1"/>
</dbReference>
<dbReference type="Pfam" id="PF00005">
    <property type="entry name" value="ABC_tran"/>
    <property type="match status" value="1"/>
</dbReference>
<dbReference type="GO" id="GO:0005524">
    <property type="term" value="F:ATP binding"/>
    <property type="evidence" value="ECO:0007669"/>
    <property type="project" value="UniProtKB-KW"/>
</dbReference>
<sequence length="442" mass="49551">MPNTVIKIEELGKKYLLAHRSPQRYIALRDVLVDRAKRLGRRFRHPFARSAREENPAVEDFWALSNLSFEVNEGERVGVIGRNGAGKSTLLKVLSRITEPTTGRVSLRGRVASLLEVGTGFHPELTGRENIYLNGAILGMSKAEIRRNFDAIVDFAGVEKFLDTPVKRYSSGMYVRLAFAVAAHLDTEILMIDEVLAVGDAEFQKKCMGKMDEVSHKQGRTILFVSHNMGAVSQLCNRVVCLERGRVALDTPDVSVGVRKYLNVSKEAGAVAEWRNPGNLFENPWFKPLRFGLYGEDGKAISGPMERKDRVWVEIEGFVEVPDPALEVGYCLYEVNGVLVCYGYQTDQMGGEKELPPLQGNFILRVPLNCSLLNVGNYHVKMEVNLFNRERIVNIHATPPEFSFEISGRLYPSPYRLGESPGILALDQPWVLQPVKSTQIEK</sequence>
<evidence type="ECO:0000313" key="6">
    <source>
        <dbReference type="EMBL" id="CBL28879.1"/>
    </source>
</evidence>
<keyword evidence="4" id="KW-0067">ATP-binding</keyword>
<proteinExistence type="inferred from homology"/>
<dbReference type="SMART" id="SM00382">
    <property type="entry name" value="AAA"/>
    <property type="match status" value="1"/>
</dbReference>
<dbReference type="KEGG" id="sbr:SY1_21420"/>
<keyword evidence="2" id="KW-0813">Transport</keyword>
<evidence type="ECO:0000256" key="3">
    <source>
        <dbReference type="ARBA" id="ARBA00022741"/>
    </source>
</evidence>
<dbReference type="SUPFAM" id="SSF52540">
    <property type="entry name" value="P-loop containing nucleoside triphosphate hydrolases"/>
    <property type="match status" value="1"/>
</dbReference>
<dbReference type="Gene3D" id="3.40.50.300">
    <property type="entry name" value="P-loop containing nucleotide triphosphate hydrolases"/>
    <property type="match status" value="1"/>
</dbReference>
<keyword evidence="7" id="KW-1185">Reference proteome</keyword>
<evidence type="ECO:0000259" key="5">
    <source>
        <dbReference type="PROSITE" id="PS50893"/>
    </source>
</evidence>
<evidence type="ECO:0000256" key="4">
    <source>
        <dbReference type="ARBA" id="ARBA00022840"/>
    </source>
</evidence>
<name>A0AB94IYV4_9BACT</name>
<dbReference type="Proteomes" id="UP000008957">
    <property type="component" value="Chromosome"/>
</dbReference>
<dbReference type="RefSeq" id="WP_015557026.1">
    <property type="nucleotide sequence ID" value="NC_021038.1"/>
</dbReference>
<dbReference type="InterPro" id="IPR050683">
    <property type="entry name" value="Bact_Polysacc_Export_ATP-bd"/>
</dbReference>
<comment type="similarity">
    <text evidence="1">Belongs to the ABC transporter superfamily.</text>
</comment>
<evidence type="ECO:0000256" key="2">
    <source>
        <dbReference type="ARBA" id="ARBA00022448"/>
    </source>
</evidence>
<dbReference type="AlphaFoldDB" id="A0AB94IYV4"/>
<dbReference type="InterPro" id="IPR027417">
    <property type="entry name" value="P-loop_NTPase"/>
</dbReference>
<dbReference type="PANTHER" id="PTHR46743">
    <property type="entry name" value="TEICHOIC ACIDS EXPORT ATP-BINDING PROTEIN TAGH"/>
    <property type="match status" value="1"/>
</dbReference>
<evidence type="ECO:0000256" key="1">
    <source>
        <dbReference type="ARBA" id="ARBA00005417"/>
    </source>
</evidence>
<organism evidence="6 7">
    <name type="scientific">Fretibacterium fastidiosum</name>
    <dbReference type="NCBI Taxonomy" id="651822"/>
    <lineage>
        <taxon>Bacteria</taxon>
        <taxon>Thermotogati</taxon>
        <taxon>Synergistota</taxon>
        <taxon>Synergistia</taxon>
        <taxon>Synergistales</taxon>
        <taxon>Aminobacteriaceae</taxon>
        <taxon>Fretibacterium</taxon>
    </lineage>
</organism>
<dbReference type="GO" id="GO:0140359">
    <property type="term" value="F:ABC-type transporter activity"/>
    <property type="evidence" value="ECO:0007669"/>
    <property type="project" value="InterPro"/>
</dbReference>
<feature type="domain" description="ABC transporter" evidence="5">
    <location>
        <begin position="41"/>
        <end position="269"/>
    </location>
</feature>
<evidence type="ECO:0000313" key="7">
    <source>
        <dbReference type="Proteomes" id="UP000008957"/>
    </source>
</evidence>
<protein>
    <submittedName>
        <fullName evidence="6">ABC-type polysaccharide/polyol phosphate transport system, ATPase component</fullName>
    </submittedName>
</protein>
<dbReference type="InterPro" id="IPR015860">
    <property type="entry name" value="ABC_transpr_TagH-like"/>
</dbReference>
<reference evidence="6 7" key="2">
    <citation type="submission" date="2010-03" db="EMBL/GenBank/DDBJ databases">
        <authorList>
            <person name="Pajon A."/>
        </authorList>
    </citation>
    <scope>NUCLEOTIDE SEQUENCE [LARGE SCALE GENOMIC DNA]</scope>
    <source>
        <strain evidence="6 7">SGP1</strain>
    </source>
</reference>
<dbReference type="PROSITE" id="PS50893">
    <property type="entry name" value="ABC_TRANSPORTER_2"/>
    <property type="match status" value="1"/>
</dbReference>
<gene>
    <name evidence="6" type="ORF">SY1_21420</name>
</gene>
<dbReference type="GO" id="GO:0016887">
    <property type="term" value="F:ATP hydrolysis activity"/>
    <property type="evidence" value="ECO:0007669"/>
    <property type="project" value="InterPro"/>
</dbReference>
<keyword evidence="3" id="KW-0547">Nucleotide-binding</keyword>
<dbReference type="CDD" id="cd03220">
    <property type="entry name" value="ABC_KpsT_Wzt"/>
    <property type="match status" value="1"/>
</dbReference>
<accession>A0AB94IYV4</accession>
<dbReference type="InterPro" id="IPR003593">
    <property type="entry name" value="AAA+_ATPase"/>
</dbReference>
<dbReference type="InterPro" id="IPR003439">
    <property type="entry name" value="ABC_transporter-like_ATP-bd"/>
</dbReference>
<dbReference type="GO" id="GO:0016020">
    <property type="term" value="C:membrane"/>
    <property type="evidence" value="ECO:0007669"/>
    <property type="project" value="InterPro"/>
</dbReference>